<dbReference type="Proteomes" id="UP000026961">
    <property type="component" value="Chromosome 1"/>
</dbReference>
<reference evidence="1" key="2">
    <citation type="submission" date="2015-04" db="UniProtKB">
        <authorList>
            <consortium name="EnsemblPlants"/>
        </authorList>
    </citation>
    <scope>IDENTIFICATION</scope>
</reference>
<dbReference type="HOGENOM" id="CLU_1491248_0_0_1"/>
<protein>
    <submittedName>
        <fullName evidence="1">Uncharacterized protein</fullName>
    </submittedName>
</protein>
<organism evidence="1">
    <name type="scientific">Oryza glumipatula</name>
    <dbReference type="NCBI Taxonomy" id="40148"/>
    <lineage>
        <taxon>Eukaryota</taxon>
        <taxon>Viridiplantae</taxon>
        <taxon>Streptophyta</taxon>
        <taxon>Embryophyta</taxon>
        <taxon>Tracheophyta</taxon>
        <taxon>Spermatophyta</taxon>
        <taxon>Magnoliopsida</taxon>
        <taxon>Liliopsida</taxon>
        <taxon>Poales</taxon>
        <taxon>Poaceae</taxon>
        <taxon>BOP clade</taxon>
        <taxon>Oryzoideae</taxon>
        <taxon>Oryzeae</taxon>
        <taxon>Oryzinae</taxon>
        <taxon>Oryza</taxon>
    </lineage>
</organism>
<dbReference type="AlphaFoldDB" id="A0A0D9YA21"/>
<evidence type="ECO:0000313" key="1">
    <source>
        <dbReference type="EnsemblPlants" id="OGLUM01G21900.1"/>
    </source>
</evidence>
<dbReference type="Gramene" id="OGLUM01G21900.1">
    <property type="protein sequence ID" value="OGLUM01G21900.1"/>
    <property type="gene ID" value="OGLUM01G21900"/>
</dbReference>
<accession>A0A0D9YA21</accession>
<dbReference type="EnsemblPlants" id="OGLUM01G21900.1">
    <property type="protein sequence ID" value="OGLUM01G21900.1"/>
    <property type="gene ID" value="OGLUM01G21900"/>
</dbReference>
<evidence type="ECO:0000313" key="2">
    <source>
        <dbReference type="Proteomes" id="UP000026961"/>
    </source>
</evidence>
<reference evidence="1" key="1">
    <citation type="submission" date="2013-08" db="EMBL/GenBank/DDBJ databases">
        <title>Oryza genome evolution.</title>
        <authorList>
            <person name="Wing R.A."/>
            <person name="Panaud O."/>
            <person name="Oliveira A.C."/>
        </authorList>
    </citation>
    <scope>NUCLEOTIDE SEQUENCE</scope>
</reference>
<keyword evidence="2" id="KW-1185">Reference proteome</keyword>
<reference evidence="1" key="3">
    <citation type="submission" date="2018-05" db="EMBL/GenBank/DDBJ databases">
        <title>OgluRS3 (Oryza glumaepatula Reference Sequence Version 3).</title>
        <authorList>
            <person name="Zhang J."/>
            <person name="Kudrna D."/>
            <person name="Lee S."/>
            <person name="Talag J."/>
            <person name="Welchert J."/>
            <person name="Wing R.A."/>
        </authorList>
    </citation>
    <scope>NUCLEOTIDE SEQUENCE [LARGE SCALE GENOMIC DNA]</scope>
</reference>
<sequence>MERDGDAVESPAVDLEAMTWLKSVSLDMLGGIMDSGPSPGAGCPLLLLLTRHASRFYAVTSQPYAVARRSRLRLSFPRRGGDYPPRAKTTRAAEILHVTWVPQRRRDLARAVHFSVGCSAWCCSFFTSQPKKVFRIDTRLRDDTLSAAKTANAQRLDSPALSIRFRACAYAALAVLVPSKI</sequence>
<name>A0A0D9YA21_9ORYZ</name>
<proteinExistence type="predicted"/>